<protein>
    <submittedName>
        <fullName evidence="1">Uncharacterized protein</fullName>
    </submittedName>
</protein>
<evidence type="ECO:0000313" key="1">
    <source>
        <dbReference type="EMBL" id="NME52706.1"/>
    </source>
</evidence>
<dbReference type="RefSeq" id="WP_168936029.1">
    <property type="nucleotide sequence ID" value="NZ_CAMDEI010000020.1"/>
</dbReference>
<gene>
    <name evidence="1" type="ORF">HF854_09300</name>
</gene>
<dbReference type="Proteomes" id="UP000522333">
    <property type="component" value="Unassembled WGS sequence"/>
</dbReference>
<dbReference type="AlphaFoldDB" id="A0A848CH01"/>
<reference evidence="1 2" key="1">
    <citation type="submission" date="2020-04" db="EMBL/GenBank/DDBJ databases">
        <authorList>
            <person name="Hitch T.C.A."/>
            <person name="Wylensek D."/>
            <person name="Clavel T."/>
        </authorList>
    </citation>
    <scope>NUCLEOTIDE SEQUENCE [LARGE SCALE GENOMIC DNA]</scope>
    <source>
        <strain evidence="1 2">PG-251-APC-1</strain>
    </source>
</reference>
<dbReference type="EMBL" id="JABAFY010000037">
    <property type="protein sequence ID" value="NME52706.1"/>
    <property type="molecule type" value="Genomic_DNA"/>
</dbReference>
<proteinExistence type="predicted"/>
<comment type="caution">
    <text evidence="1">The sequence shown here is derived from an EMBL/GenBank/DDBJ whole genome shotgun (WGS) entry which is preliminary data.</text>
</comment>
<name>A0A848CH01_9BACT</name>
<evidence type="ECO:0000313" key="2">
    <source>
        <dbReference type="Proteomes" id="UP000522333"/>
    </source>
</evidence>
<organism evidence="1 2">
    <name type="scientific">Desulfovibrio piger</name>
    <dbReference type="NCBI Taxonomy" id="901"/>
    <lineage>
        <taxon>Bacteria</taxon>
        <taxon>Pseudomonadati</taxon>
        <taxon>Thermodesulfobacteriota</taxon>
        <taxon>Desulfovibrionia</taxon>
        <taxon>Desulfovibrionales</taxon>
        <taxon>Desulfovibrionaceae</taxon>
        <taxon>Desulfovibrio</taxon>
    </lineage>
</organism>
<accession>A0A848CH01</accession>
<sequence length="170" mass="17738">MAISKLAEFVRSAEGEGTLKDFVALGLVKCAHREKLCALVDGTCQSMDNKGRCLQKQSSLTEKTANIGVMVGANRAAGLSDEEKAALIKHYGLSDDASLAIRNSIRGAIGSGVGQVLGGTAGYAAGKVLKGRPLIGALIGTPIGGMLGMKLMTDRYSQGNARDIMRRNRG</sequence>